<organism evidence="1 2">
    <name type="scientific">Nephila pilipes</name>
    <name type="common">Giant wood spider</name>
    <name type="synonym">Nephila maculata</name>
    <dbReference type="NCBI Taxonomy" id="299642"/>
    <lineage>
        <taxon>Eukaryota</taxon>
        <taxon>Metazoa</taxon>
        <taxon>Ecdysozoa</taxon>
        <taxon>Arthropoda</taxon>
        <taxon>Chelicerata</taxon>
        <taxon>Arachnida</taxon>
        <taxon>Araneae</taxon>
        <taxon>Araneomorphae</taxon>
        <taxon>Entelegynae</taxon>
        <taxon>Araneoidea</taxon>
        <taxon>Nephilidae</taxon>
        <taxon>Nephila</taxon>
    </lineage>
</organism>
<proteinExistence type="predicted"/>
<name>A0A8X6PM27_NEPPI</name>
<dbReference type="EMBL" id="BMAW01118172">
    <property type="protein sequence ID" value="GFT78381.1"/>
    <property type="molecule type" value="Genomic_DNA"/>
</dbReference>
<keyword evidence="2" id="KW-1185">Reference proteome</keyword>
<comment type="caution">
    <text evidence="1">The sequence shown here is derived from an EMBL/GenBank/DDBJ whole genome shotgun (WGS) entry which is preliminary data.</text>
</comment>
<evidence type="ECO:0000313" key="2">
    <source>
        <dbReference type="Proteomes" id="UP000887013"/>
    </source>
</evidence>
<dbReference type="AlphaFoldDB" id="A0A8X6PM27"/>
<sequence>MDFSDEEFETFTFLLMKGIAFPEEDMNDNILSPVMSADVCGHLGILTNKMLISRYSLRYQVAGSSSNGQGNRRKKIWCSSTVKSTVPNGKRELCLISP</sequence>
<accession>A0A8X6PM27</accession>
<evidence type="ECO:0000313" key="1">
    <source>
        <dbReference type="EMBL" id="GFT78381.1"/>
    </source>
</evidence>
<reference evidence="1" key="1">
    <citation type="submission" date="2020-08" db="EMBL/GenBank/DDBJ databases">
        <title>Multicomponent nature underlies the extraordinary mechanical properties of spider dragline silk.</title>
        <authorList>
            <person name="Kono N."/>
            <person name="Nakamura H."/>
            <person name="Mori M."/>
            <person name="Yoshida Y."/>
            <person name="Ohtoshi R."/>
            <person name="Malay A.D."/>
            <person name="Moran D.A.P."/>
            <person name="Tomita M."/>
            <person name="Numata K."/>
            <person name="Arakawa K."/>
        </authorList>
    </citation>
    <scope>NUCLEOTIDE SEQUENCE</scope>
</reference>
<dbReference type="Proteomes" id="UP000887013">
    <property type="component" value="Unassembled WGS sequence"/>
</dbReference>
<gene>
    <name evidence="1" type="ORF">NPIL_211331</name>
</gene>
<protein>
    <submittedName>
        <fullName evidence="1">Uncharacterized protein</fullName>
    </submittedName>
</protein>